<reference evidence="1" key="1">
    <citation type="submission" date="2015-04" db="EMBL/GenBank/DDBJ databases">
        <authorList>
            <person name="Syromyatnikov M.Y."/>
            <person name="Popov V.N."/>
        </authorList>
    </citation>
    <scope>NUCLEOTIDE SEQUENCE</scope>
    <source>
        <strain evidence="1">MO-1</strain>
    </source>
</reference>
<organism evidence="1">
    <name type="scientific">Magnetococcus massalia (strain MO-1)</name>
    <dbReference type="NCBI Taxonomy" id="451514"/>
    <lineage>
        <taxon>Bacteria</taxon>
        <taxon>Pseudomonadati</taxon>
        <taxon>Pseudomonadota</taxon>
        <taxon>Magnetococcia</taxon>
        <taxon>Magnetococcales</taxon>
        <taxon>Magnetococcaceae</taxon>
        <taxon>Magnetococcus</taxon>
    </lineage>
</organism>
<protein>
    <submittedName>
        <fullName evidence="1">Uncharacterized protein</fullName>
    </submittedName>
</protein>
<name>A0A1S7LIR4_MAGMO</name>
<proteinExistence type="predicted"/>
<sequence length="150" mass="17058">MRFDERIKGTFDGLFRLEDAQALGVHLEEMGDWYICTPEQLGEQIKPSTGHEARELYETLVAEILKVERGTWSTMVYVQEMHDPALIKVYHPKRSGCGCGSGGGILPWYLFSQVEPMVIPEWQKSESSCVAVANTSQEPRKGWLQRLRGK</sequence>
<dbReference type="EMBL" id="LO017727">
    <property type="protein sequence ID" value="CRH06795.1"/>
    <property type="molecule type" value="Genomic_DNA"/>
</dbReference>
<gene>
    <name evidence="1" type="ORF">MAGMO_2640</name>
</gene>
<accession>A0A1S7LIR4</accession>
<evidence type="ECO:0000313" key="1">
    <source>
        <dbReference type="EMBL" id="CRH06795.1"/>
    </source>
</evidence>
<dbReference type="AlphaFoldDB" id="A0A1S7LIR4"/>